<dbReference type="InterPro" id="IPR007751">
    <property type="entry name" value="DUF676_lipase-like"/>
</dbReference>
<feature type="domain" description="DUF676" evidence="4">
    <location>
        <begin position="89"/>
        <end position="268"/>
    </location>
</feature>
<gene>
    <name evidence="5" type="ORF">BGZ95_009642</name>
</gene>
<dbReference type="PANTHER" id="PTHR12482:SF62">
    <property type="entry name" value="LIPASE ROG1-RELATED"/>
    <property type="match status" value="1"/>
</dbReference>
<dbReference type="PANTHER" id="PTHR12482">
    <property type="entry name" value="LIPASE ROG1-RELATED-RELATED"/>
    <property type="match status" value="1"/>
</dbReference>
<evidence type="ECO:0000259" key="4">
    <source>
        <dbReference type="Pfam" id="PF05057"/>
    </source>
</evidence>
<dbReference type="EMBL" id="JAAAIL010000585">
    <property type="protein sequence ID" value="KAG0274588.1"/>
    <property type="molecule type" value="Genomic_DNA"/>
</dbReference>
<dbReference type="Gene3D" id="3.40.50.1820">
    <property type="entry name" value="alpha/beta hydrolase"/>
    <property type="match status" value="1"/>
</dbReference>
<reference evidence="5" key="1">
    <citation type="journal article" date="2020" name="Fungal Divers.">
        <title>Resolving the Mortierellaceae phylogeny through synthesis of multi-gene phylogenetics and phylogenomics.</title>
        <authorList>
            <person name="Vandepol N."/>
            <person name="Liber J."/>
            <person name="Desiro A."/>
            <person name="Na H."/>
            <person name="Kennedy M."/>
            <person name="Barry K."/>
            <person name="Grigoriev I.V."/>
            <person name="Miller A.N."/>
            <person name="O'Donnell K."/>
            <person name="Stajich J.E."/>
            <person name="Bonito G."/>
        </authorList>
    </citation>
    <scope>NUCLEOTIDE SEQUENCE</scope>
    <source>
        <strain evidence="5">NRRL 28262</strain>
    </source>
</reference>
<dbReference type="InterPro" id="IPR029058">
    <property type="entry name" value="AB_hydrolase_fold"/>
</dbReference>
<keyword evidence="3" id="KW-0472">Membrane</keyword>
<comment type="similarity">
    <text evidence="1">Belongs to the putative lipase ROG1 family.</text>
</comment>
<feature type="region of interest" description="Disordered" evidence="2">
    <location>
        <begin position="472"/>
        <end position="500"/>
    </location>
</feature>
<feature type="compositionally biased region" description="Polar residues" evidence="2">
    <location>
        <begin position="421"/>
        <end position="436"/>
    </location>
</feature>
<dbReference type="AlphaFoldDB" id="A0AAD4H5J2"/>
<feature type="compositionally biased region" description="Polar residues" evidence="2">
    <location>
        <begin position="484"/>
        <end position="493"/>
    </location>
</feature>
<comment type="caution">
    <text evidence="5">The sequence shown here is derived from an EMBL/GenBank/DDBJ whole genome shotgun (WGS) entry which is preliminary data.</text>
</comment>
<proteinExistence type="inferred from homology"/>
<organism evidence="5 6">
    <name type="scientific">Linnemannia exigua</name>
    <dbReference type="NCBI Taxonomy" id="604196"/>
    <lineage>
        <taxon>Eukaryota</taxon>
        <taxon>Fungi</taxon>
        <taxon>Fungi incertae sedis</taxon>
        <taxon>Mucoromycota</taxon>
        <taxon>Mortierellomycotina</taxon>
        <taxon>Mortierellomycetes</taxon>
        <taxon>Mortierellales</taxon>
        <taxon>Mortierellaceae</taxon>
        <taxon>Linnemannia</taxon>
    </lineage>
</organism>
<feature type="region of interest" description="Disordered" evidence="2">
    <location>
        <begin position="98"/>
        <end position="134"/>
    </location>
</feature>
<feature type="region of interest" description="Disordered" evidence="2">
    <location>
        <begin position="418"/>
        <end position="438"/>
    </location>
</feature>
<feature type="compositionally biased region" description="Polar residues" evidence="2">
    <location>
        <begin position="120"/>
        <end position="130"/>
    </location>
</feature>
<evidence type="ECO:0000256" key="1">
    <source>
        <dbReference type="ARBA" id="ARBA00007920"/>
    </source>
</evidence>
<evidence type="ECO:0000313" key="5">
    <source>
        <dbReference type="EMBL" id="KAG0274588.1"/>
    </source>
</evidence>
<sequence>MPTIAADSNKEENVHLIILHHGLWGNVGHVRFIAEQFKQRLGDRLLVYRAQANESALTYDGIDVCGQRLVQEIHNVIKVIENGGNIEEMKGQKLEITKKSNKKTRQQEDSIITTAEDLSENNMDTTTRESGSGKKQRRVAQFSFLGYSLGGLIGRFAMAMLDLEGFFTPRDQGGQGVEPVYFVTMATPHLGIRQPSRSRSTKVFNFLSARMLSRTGEQLQLVDDYVDGKPILLVMSEPTSIFIHVLAKFKRRVVYSNVRNDRSVPFWTASFSDADPFRELGAMDIQYHDEYSSLIESYEHHDQEALERIAKERADLLKAASFAERTSIRLKAIPWKKYILFGLLGPVLIPVWIVIACSTISVQGLNSRRRTKQIVETNPELDKMKEEAVIVRVTDLWDENSASAKDFSVEAVVASQKKHGLSSTKDTQADSSVTLQEDNESEAVAAISGATDTTTIITASPKSVQTSIAEDTINTGDDSDSGQHKSQTSANPRSPSHVVSHSFPHLKNVRQLRLLPVQIAISRNMNRLEWKKHAVHCATAMNAHASIIVRERRFSGKDGIAAVQHAVDMFKDDGEDV</sequence>
<evidence type="ECO:0000256" key="3">
    <source>
        <dbReference type="SAM" id="Phobius"/>
    </source>
</evidence>
<feature type="transmembrane region" description="Helical" evidence="3">
    <location>
        <begin position="338"/>
        <end position="362"/>
    </location>
</feature>
<keyword evidence="3" id="KW-0812">Transmembrane</keyword>
<name>A0AAD4H5J2_9FUNG</name>
<accession>A0AAD4H5J2</accession>
<protein>
    <recommendedName>
        <fullName evidence="4">DUF676 domain-containing protein</fullName>
    </recommendedName>
</protein>
<dbReference type="InterPro" id="IPR044294">
    <property type="entry name" value="Lipase-like"/>
</dbReference>
<feature type="domain" description="DUF676" evidence="4">
    <location>
        <begin position="11"/>
        <end position="82"/>
    </location>
</feature>
<keyword evidence="3" id="KW-1133">Transmembrane helix</keyword>
<evidence type="ECO:0000313" key="6">
    <source>
        <dbReference type="Proteomes" id="UP001194580"/>
    </source>
</evidence>
<keyword evidence="6" id="KW-1185">Reference proteome</keyword>
<dbReference type="Proteomes" id="UP001194580">
    <property type="component" value="Unassembled WGS sequence"/>
</dbReference>
<dbReference type="SUPFAM" id="SSF53474">
    <property type="entry name" value="alpha/beta-Hydrolases"/>
    <property type="match status" value="1"/>
</dbReference>
<evidence type="ECO:0000256" key="2">
    <source>
        <dbReference type="SAM" id="MobiDB-lite"/>
    </source>
</evidence>
<dbReference type="Pfam" id="PF05057">
    <property type="entry name" value="DUF676"/>
    <property type="match status" value="2"/>
</dbReference>